<feature type="chain" id="PRO_5038408724" evidence="1">
    <location>
        <begin position="23"/>
        <end position="392"/>
    </location>
</feature>
<gene>
    <name evidence="2" type="ORF">IAB06_01370</name>
</gene>
<dbReference type="EMBL" id="DVNI01000021">
    <property type="protein sequence ID" value="HIU63677.1"/>
    <property type="molecule type" value="Genomic_DNA"/>
</dbReference>
<evidence type="ECO:0000313" key="2">
    <source>
        <dbReference type="EMBL" id="HIU63677.1"/>
    </source>
</evidence>
<evidence type="ECO:0000256" key="1">
    <source>
        <dbReference type="SAM" id="SignalP"/>
    </source>
</evidence>
<feature type="signal peptide" evidence="1">
    <location>
        <begin position="1"/>
        <end position="22"/>
    </location>
</feature>
<organism evidence="2 3">
    <name type="scientific">Candidatus Avacidaminococcus intestinavium</name>
    <dbReference type="NCBI Taxonomy" id="2840684"/>
    <lineage>
        <taxon>Bacteria</taxon>
        <taxon>Bacillati</taxon>
        <taxon>Bacillota</taxon>
        <taxon>Negativicutes</taxon>
        <taxon>Acidaminococcales</taxon>
        <taxon>Acidaminococcaceae</taxon>
        <taxon>Acidaminococcaceae incertae sedis</taxon>
        <taxon>Candidatus Avacidaminococcus</taxon>
    </lineage>
</organism>
<reference evidence="2" key="1">
    <citation type="submission" date="2020-10" db="EMBL/GenBank/DDBJ databases">
        <authorList>
            <person name="Gilroy R."/>
        </authorList>
    </citation>
    <scope>NUCLEOTIDE SEQUENCE</scope>
    <source>
        <strain evidence="2">CHK160-1198</strain>
    </source>
</reference>
<dbReference type="InterPro" id="IPR006059">
    <property type="entry name" value="SBP"/>
</dbReference>
<dbReference type="PANTHER" id="PTHR42779:SF1">
    <property type="entry name" value="PROTEIN YNJB"/>
    <property type="match status" value="1"/>
</dbReference>
<dbReference type="PROSITE" id="PS51257">
    <property type="entry name" value="PROKAR_LIPOPROTEIN"/>
    <property type="match status" value="1"/>
</dbReference>
<protein>
    <submittedName>
        <fullName evidence="2">Extracellular solute-binding protein</fullName>
    </submittedName>
</protein>
<dbReference type="SUPFAM" id="SSF53850">
    <property type="entry name" value="Periplasmic binding protein-like II"/>
    <property type="match status" value="1"/>
</dbReference>
<sequence>MFSKKRMLTALTALCLGTLVLAGCGGNSVEEKKEKGALGGTINIATAGDTNMVEFFKRDVNALFTERISKDVKLNVVGTGPGDAGSVAIYNKLKAQKDANKEKYDIDVAIVHQSIMKQLIEADLIEKWLPMATNKSGIISDDSINALGQNVEGYVAPLFHSQVAIAFNSEKINKPFATIDELEGWIKANPNRFGYNGIKNGASGVAFVTGYVYAKTGDYDKMSRGPVDQAVEDKWVPVIKELKALPVVYTNGNNGTLDMLNRGEIDAGPVWVDMFNTWLAEGRMNKNVQLALPAPGFPGQPMYVVIIKKNQNKDAALAYADYLISPEVQGKVVVEKFNWYPGIDAGKVMSVVSDATKEALFKNITPEILNKNGQSFPFDSYFKDLKDAYEKN</sequence>
<dbReference type="AlphaFoldDB" id="A0A9D1MNT4"/>
<name>A0A9D1MNT4_9FIRM</name>
<dbReference type="Proteomes" id="UP000824099">
    <property type="component" value="Unassembled WGS sequence"/>
</dbReference>
<evidence type="ECO:0000313" key="3">
    <source>
        <dbReference type="Proteomes" id="UP000824099"/>
    </source>
</evidence>
<comment type="caution">
    <text evidence="2">The sequence shown here is derived from an EMBL/GenBank/DDBJ whole genome shotgun (WGS) entry which is preliminary data.</text>
</comment>
<dbReference type="PANTHER" id="PTHR42779">
    <property type="entry name" value="PROTEIN YNJB"/>
    <property type="match status" value="1"/>
</dbReference>
<proteinExistence type="predicted"/>
<dbReference type="Pfam" id="PF01547">
    <property type="entry name" value="SBP_bac_1"/>
    <property type="match status" value="1"/>
</dbReference>
<reference evidence="2" key="2">
    <citation type="journal article" date="2021" name="PeerJ">
        <title>Extensive microbial diversity within the chicken gut microbiome revealed by metagenomics and culture.</title>
        <authorList>
            <person name="Gilroy R."/>
            <person name="Ravi A."/>
            <person name="Getino M."/>
            <person name="Pursley I."/>
            <person name="Horton D.L."/>
            <person name="Alikhan N.F."/>
            <person name="Baker D."/>
            <person name="Gharbi K."/>
            <person name="Hall N."/>
            <person name="Watson M."/>
            <person name="Adriaenssens E.M."/>
            <person name="Foster-Nyarko E."/>
            <person name="Jarju S."/>
            <person name="Secka A."/>
            <person name="Antonio M."/>
            <person name="Oren A."/>
            <person name="Chaudhuri R.R."/>
            <person name="La Ragione R."/>
            <person name="Hildebrand F."/>
            <person name="Pallen M.J."/>
        </authorList>
    </citation>
    <scope>NUCLEOTIDE SEQUENCE</scope>
    <source>
        <strain evidence="2">CHK160-1198</strain>
    </source>
</reference>
<keyword evidence="1" id="KW-0732">Signal</keyword>
<accession>A0A9D1MNT4</accession>
<dbReference type="Gene3D" id="3.40.190.10">
    <property type="entry name" value="Periplasmic binding protein-like II"/>
    <property type="match status" value="2"/>
</dbReference>